<proteinExistence type="predicted"/>
<evidence type="ECO:0000313" key="1">
    <source>
        <dbReference type="EMBL" id="MCG2626562.1"/>
    </source>
</evidence>
<sequence>MASRTLISLLAFVPRRRIAATTILYGLSLAVRFTSATGEQMEIPAQSMQRAIPVMSIMTTDDARPYADWLPNAAQPVMFRNRWLPLKSSMSSCASR</sequence>
<name>A0A9X1R7S0_9BRAD</name>
<protein>
    <submittedName>
        <fullName evidence="1">Uncharacterized protein</fullName>
    </submittedName>
</protein>
<dbReference type="EMBL" id="JAKLUA010000001">
    <property type="protein sequence ID" value="MCG2665665.1"/>
    <property type="molecule type" value="Genomic_DNA"/>
</dbReference>
<dbReference type="EMBL" id="JAKLTY010000004">
    <property type="protein sequence ID" value="MCG2626562.1"/>
    <property type="molecule type" value="Genomic_DNA"/>
</dbReference>
<evidence type="ECO:0000313" key="2">
    <source>
        <dbReference type="EMBL" id="MCG2665665.1"/>
    </source>
</evidence>
<comment type="caution">
    <text evidence="1">The sequence shown here is derived from an EMBL/GenBank/DDBJ whole genome shotgun (WGS) entry which is preliminary data.</text>
</comment>
<accession>A0A9X1R7S0</accession>
<dbReference type="AlphaFoldDB" id="A0A9X1R7S0"/>
<evidence type="ECO:0000313" key="4">
    <source>
        <dbReference type="Proteomes" id="UP001139054"/>
    </source>
</evidence>
<reference evidence="1" key="1">
    <citation type="submission" date="2022-01" db="EMBL/GenBank/DDBJ databases">
        <title>Genome sequnece data of strain Bradyrhizobium sp. nov.</title>
        <authorList>
            <person name="Zhang J."/>
        </authorList>
    </citation>
    <scope>NUCLEOTIDE SEQUENCE</scope>
    <source>
        <strain evidence="2">WYCCWR 12774</strain>
        <strain evidence="1">WYCCWR 13023</strain>
    </source>
</reference>
<organism evidence="1 4">
    <name type="scientific">Bradyrhizobium zhengyangense</name>
    <dbReference type="NCBI Taxonomy" id="2911009"/>
    <lineage>
        <taxon>Bacteria</taxon>
        <taxon>Pseudomonadati</taxon>
        <taxon>Pseudomonadota</taxon>
        <taxon>Alphaproteobacteria</taxon>
        <taxon>Hyphomicrobiales</taxon>
        <taxon>Nitrobacteraceae</taxon>
        <taxon>Bradyrhizobium</taxon>
    </lineage>
</organism>
<gene>
    <name evidence="2" type="ORF">L6637_01810</name>
    <name evidence="1" type="ORF">L6654_07985</name>
</gene>
<dbReference type="Proteomes" id="UP001139054">
    <property type="component" value="Unassembled WGS sequence"/>
</dbReference>
<dbReference type="RefSeq" id="WP_237862352.1">
    <property type="nucleotide sequence ID" value="NZ_JAKLTY010000004.1"/>
</dbReference>
<keyword evidence="3" id="KW-1185">Reference proteome</keyword>
<dbReference type="Proteomes" id="UP001139012">
    <property type="component" value="Unassembled WGS sequence"/>
</dbReference>
<evidence type="ECO:0000313" key="3">
    <source>
        <dbReference type="Proteomes" id="UP001139012"/>
    </source>
</evidence>